<feature type="transmembrane region" description="Helical" evidence="2">
    <location>
        <begin position="164"/>
        <end position="187"/>
    </location>
</feature>
<sequence>MSRGVEDHNSNANNNMDLDEKKKIPREIKERDGAVGENQVNTDTGTGALQEQSTNLMEPLQTDETMPPALTDDASEDRSIWILEQSGVWKMEKFVMACWNLLISWCVLIMLVVNYEDHKEIFTDHTMTFYNWCILSLFISSLSSFIAVVSLMKFSANPNVFFKPVVIGLLRIGVSTLIFSVITIASICSPIITSVTSDMVSILIGIPGDMDLTSAVSNGTYEQMQGSCLLFIDGI</sequence>
<evidence type="ECO:0000313" key="3">
    <source>
        <dbReference type="EMBL" id="KAK1303712.1"/>
    </source>
</evidence>
<reference evidence="3" key="2">
    <citation type="submission" date="2023-06" db="EMBL/GenBank/DDBJ databases">
        <authorList>
            <person name="Ma L."/>
            <person name="Liu K.-W."/>
            <person name="Li Z."/>
            <person name="Hsiao Y.-Y."/>
            <person name="Qi Y."/>
            <person name="Fu T."/>
            <person name="Tang G."/>
            <person name="Zhang D."/>
            <person name="Sun W.-H."/>
            <person name="Liu D.-K."/>
            <person name="Li Y."/>
            <person name="Chen G.-Z."/>
            <person name="Liu X.-D."/>
            <person name="Liao X.-Y."/>
            <person name="Jiang Y.-T."/>
            <person name="Yu X."/>
            <person name="Hao Y."/>
            <person name="Huang J."/>
            <person name="Zhao X.-W."/>
            <person name="Ke S."/>
            <person name="Chen Y.-Y."/>
            <person name="Wu W.-L."/>
            <person name="Hsu J.-L."/>
            <person name="Lin Y.-F."/>
            <person name="Huang M.-D."/>
            <person name="Li C.-Y."/>
            <person name="Huang L."/>
            <person name="Wang Z.-W."/>
            <person name="Zhao X."/>
            <person name="Zhong W.-Y."/>
            <person name="Peng D.-H."/>
            <person name="Ahmad S."/>
            <person name="Lan S."/>
            <person name="Zhang J.-S."/>
            <person name="Tsai W.-C."/>
            <person name="Van De Peer Y."/>
            <person name="Liu Z.-J."/>
        </authorList>
    </citation>
    <scope>NUCLEOTIDE SEQUENCE</scope>
    <source>
        <strain evidence="3">CP</strain>
        <tissue evidence="3">Leaves</tissue>
    </source>
</reference>
<evidence type="ECO:0000256" key="1">
    <source>
        <dbReference type="SAM" id="MobiDB-lite"/>
    </source>
</evidence>
<dbReference type="Proteomes" id="UP001180020">
    <property type="component" value="Unassembled WGS sequence"/>
</dbReference>
<comment type="caution">
    <text evidence="3">The sequence shown here is derived from an EMBL/GenBank/DDBJ whole genome shotgun (WGS) entry which is preliminary data.</text>
</comment>
<keyword evidence="2" id="KW-0472">Membrane</keyword>
<organism evidence="3 4">
    <name type="scientific">Acorus calamus</name>
    <name type="common">Sweet flag</name>
    <dbReference type="NCBI Taxonomy" id="4465"/>
    <lineage>
        <taxon>Eukaryota</taxon>
        <taxon>Viridiplantae</taxon>
        <taxon>Streptophyta</taxon>
        <taxon>Embryophyta</taxon>
        <taxon>Tracheophyta</taxon>
        <taxon>Spermatophyta</taxon>
        <taxon>Magnoliopsida</taxon>
        <taxon>Liliopsida</taxon>
        <taxon>Acoraceae</taxon>
        <taxon>Acorus</taxon>
    </lineage>
</organism>
<feature type="region of interest" description="Disordered" evidence="1">
    <location>
        <begin position="1"/>
        <end position="53"/>
    </location>
</feature>
<feature type="transmembrane region" description="Helical" evidence="2">
    <location>
        <begin position="94"/>
        <end position="113"/>
    </location>
</feature>
<feature type="transmembrane region" description="Helical" evidence="2">
    <location>
        <begin position="129"/>
        <end position="152"/>
    </location>
</feature>
<feature type="compositionally biased region" description="Basic and acidic residues" evidence="1">
    <location>
        <begin position="18"/>
        <end position="34"/>
    </location>
</feature>
<evidence type="ECO:0000256" key="2">
    <source>
        <dbReference type="SAM" id="Phobius"/>
    </source>
</evidence>
<keyword evidence="2" id="KW-0812">Transmembrane</keyword>
<dbReference type="AlphaFoldDB" id="A0AAV9DUM2"/>
<protein>
    <submittedName>
        <fullName evidence="3">Uncharacterized protein</fullName>
    </submittedName>
</protein>
<name>A0AAV9DUM2_ACOCL</name>
<gene>
    <name evidence="3" type="ORF">QJS10_CPB11g01635</name>
</gene>
<keyword evidence="2" id="KW-1133">Transmembrane helix</keyword>
<keyword evidence="4" id="KW-1185">Reference proteome</keyword>
<evidence type="ECO:0000313" key="4">
    <source>
        <dbReference type="Proteomes" id="UP001180020"/>
    </source>
</evidence>
<accession>A0AAV9DUM2</accession>
<proteinExistence type="predicted"/>
<feature type="compositionally biased region" description="Polar residues" evidence="1">
    <location>
        <begin position="38"/>
        <end position="53"/>
    </location>
</feature>
<dbReference type="EMBL" id="JAUJYO010000011">
    <property type="protein sequence ID" value="KAK1303712.1"/>
    <property type="molecule type" value="Genomic_DNA"/>
</dbReference>
<reference evidence="3" key="1">
    <citation type="journal article" date="2023" name="Nat. Commun.">
        <title>Diploid and tetraploid genomes of Acorus and the evolution of monocots.</title>
        <authorList>
            <person name="Ma L."/>
            <person name="Liu K.W."/>
            <person name="Li Z."/>
            <person name="Hsiao Y.Y."/>
            <person name="Qi Y."/>
            <person name="Fu T."/>
            <person name="Tang G.D."/>
            <person name="Zhang D."/>
            <person name="Sun W.H."/>
            <person name="Liu D.K."/>
            <person name="Li Y."/>
            <person name="Chen G.Z."/>
            <person name="Liu X.D."/>
            <person name="Liao X.Y."/>
            <person name="Jiang Y.T."/>
            <person name="Yu X."/>
            <person name="Hao Y."/>
            <person name="Huang J."/>
            <person name="Zhao X.W."/>
            <person name="Ke S."/>
            <person name="Chen Y.Y."/>
            <person name="Wu W.L."/>
            <person name="Hsu J.L."/>
            <person name="Lin Y.F."/>
            <person name="Huang M.D."/>
            <person name="Li C.Y."/>
            <person name="Huang L."/>
            <person name="Wang Z.W."/>
            <person name="Zhao X."/>
            <person name="Zhong W.Y."/>
            <person name="Peng D.H."/>
            <person name="Ahmad S."/>
            <person name="Lan S."/>
            <person name="Zhang J.S."/>
            <person name="Tsai W.C."/>
            <person name="Van de Peer Y."/>
            <person name="Liu Z.J."/>
        </authorList>
    </citation>
    <scope>NUCLEOTIDE SEQUENCE</scope>
    <source>
        <strain evidence="3">CP</strain>
    </source>
</reference>